<feature type="region of interest" description="Disordered" evidence="2">
    <location>
        <begin position="224"/>
        <end position="247"/>
    </location>
</feature>
<dbReference type="InterPro" id="IPR053714">
    <property type="entry name" value="Iso_Racemase_Enz_sf"/>
</dbReference>
<keyword evidence="4" id="KW-1185">Reference proteome</keyword>
<dbReference type="PANTHER" id="PTHR28047">
    <property type="entry name" value="PROTEIN DCG1"/>
    <property type="match status" value="1"/>
</dbReference>
<evidence type="ECO:0000256" key="2">
    <source>
        <dbReference type="SAM" id="MobiDB-lite"/>
    </source>
</evidence>
<protein>
    <submittedName>
        <fullName evidence="3">Asp/Glu/hydantoin racemase</fullName>
    </submittedName>
</protein>
<dbReference type="InterPro" id="IPR015942">
    <property type="entry name" value="Asp/Glu/hydantoin_racemase"/>
</dbReference>
<dbReference type="Gene3D" id="3.40.50.12500">
    <property type="match status" value="1"/>
</dbReference>
<evidence type="ECO:0000313" key="3">
    <source>
        <dbReference type="EMBL" id="TDR90130.1"/>
    </source>
</evidence>
<dbReference type="EMBL" id="SNZR01000013">
    <property type="protein sequence ID" value="TDR90130.1"/>
    <property type="molecule type" value="Genomic_DNA"/>
</dbReference>
<organism evidence="3 4">
    <name type="scientific">Enterovirga rhinocerotis</name>
    <dbReference type="NCBI Taxonomy" id="1339210"/>
    <lineage>
        <taxon>Bacteria</taxon>
        <taxon>Pseudomonadati</taxon>
        <taxon>Pseudomonadota</taxon>
        <taxon>Alphaproteobacteria</taxon>
        <taxon>Hyphomicrobiales</taxon>
        <taxon>Methylobacteriaceae</taxon>
        <taxon>Enterovirga</taxon>
    </lineage>
</organism>
<dbReference type="AlphaFoldDB" id="A0A4R7BW88"/>
<gene>
    <name evidence="3" type="ORF">EV668_2972</name>
</gene>
<comment type="caution">
    <text evidence="3">The sequence shown here is derived from an EMBL/GenBank/DDBJ whole genome shotgun (WGS) entry which is preliminary data.</text>
</comment>
<dbReference type="InterPro" id="IPR052186">
    <property type="entry name" value="Hydantoin_racemase-like"/>
</dbReference>
<dbReference type="OrthoDB" id="9791723at2"/>
<dbReference type="PANTHER" id="PTHR28047:SF5">
    <property type="entry name" value="PROTEIN DCG1"/>
    <property type="match status" value="1"/>
</dbReference>
<dbReference type="Proteomes" id="UP000295122">
    <property type="component" value="Unassembled WGS sequence"/>
</dbReference>
<dbReference type="GO" id="GO:0047661">
    <property type="term" value="F:amino-acid racemase activity"/>
    <property type="evidence" value="ECO:0007669"/>
    <property type="project" value="InterPro"/>
</dbReference>
<evidence type="ECO:0000256" key="1">
    <source>
        <dbReference type="ARBA" id="ARBA00038414"/>
    </source>
</evidence>
<sequence>MRLLVLNPNTSPSVTERLAAVATRAASPGTEIVAVTAPRGFPYLSSRAEAQIGGAIALEMLAEKGGDYDGAVIAAFGDPGLHAARDVVEVPVVGMSEAGMLAACLLGRRFSLVTFAPALASWYEDCVALHGLTGRCASIRHLDEAFRSIGEVQEEKAEQLVALACRTVEQDRPDVIVLAGAPLAGLAPLVADRIPVPLVDPIAASIRQLEMLVAMTPRLPEAGRHLRPAAKPNSGLPPALSRIMAGR</sequence>
<comment type="similarity">
    <text evidence="1">Belongs to the HyuE racemase family.</text>
</comment>
<reference evidence="3 4" key="1">
    <citation type="submission" date="2019-03" db="EMBL/GenBank/DDBJ databases">
        <title>Genomic Encyclopedia of Type Strains, Phase IV (KMG-IV): sequencing the most valuable type-strain genomes for metagenomic binning, comparative biology and taxonomic classification.</title>
        <authorList>
            <person name="Goeker M."/>
        </authorList>
    </citation>
    <scope>NUCLEOTIDE SEQUENCE [LARGE SCALE GENOMIC DNA]</scope>
    <source>
        <strain evidence="3 4">DSM 25903</strain>
    </source>
</reference>
<accession>A0A4R7BW88</accession>
<proteinExistence type="inferred from homology"/>
<dbReference type="Pfam" id="PF01177">
    <property type="entry name" value="Asp_Glu_race"/>
    <property type="match status" value="1"/>
</dbReference>
<evidence type="ECO:0000313" key="4">
    <source>
        <dbReference type="Proteomes" id="UP000295122"/>
    </source>
</evidence>
<name>A0A4R7BW88_9HYPH</name>
<dbReference type="RefSeq" id="WP_133771282.1">
    <property type="nucleotide sequence ID" value="NZ_SNZR01000013.1"/>
</dbReference>